<evidence type="ECO:0000313" key="1">
    <source>
        <dbReference type="EMBL" id="KHN79956.1"/>
    </source>
</evidence>
<dbReference type="EMBL" id="JPKZ01001802">
    <property type="protein sequence ID" value="KHN79956.1"/>
    <property type="molecule type" value="Genomic_DNA"/>
</dbReference>
<comment type="caution">
    <text evidence="1">The sequence shown here is derived from an EMBL/GenBank/DDBJ whole genome shotgun (WGS) entry which is preliminary data.</text>
</comment>
<keyword evidence="2" id="KW-1185">Reference proteome</keyword>
<proteinExistence type="predicted"/>
<dbReference type="Proteomes" id="UP000031036">
    <property type="component" value="Unassembled WGS sequence"/>
</dbReference>
<sequence length="71" mass="7804">MDERSDMDRQRDALEQASMIVTQIGEEFEEKGIISVAESGNMDALKALIVAISAHFSTLSSLVSNRAPQTY</sequence>
<dbReference type="AlphaFoldDB" id="A0A0B2V957"/>
<reference evidence="1 2" key="1">
    <citation type="submission" date="2014-11" db="EMBL/GenBank/DDBJ databases">
        <title>Genetic blueprint of the zoonotic pathogen Toxocara canis.</title>
        <authorList>
            <person name="Zhu X.-Q."/>
            <person name="Korhonen P.K."/>
            <person name="Cai H."/>
            <person name="Young N.D."/>
            <person name="Nejsum P."/>
            <person name="von Samson-Himmelstjerna G."/>
            <person name="Boag P.R."/>
            <person name="Tan P."/>
            <person name="Li Q."/>
            <person name="Min J."/>
            <person name="Yang Y."/>
            <person name="Wang X."/>
            <person name="Fang X."/>
            <person name="Hall R.S."/>
            <person name="Hofmann A."/>
            <person name="Sternberg P.W."/>
            <person name="Jex A.R."/>
            <person name="Gasser R.B."/>
        </authorList>
    </citation>
    <scope>NUCLEOTIDE SEQUENCE [LARGE SCALE GENOMIC DNA]</scope>
    <source>
        <strain evidence="1">PN_DK_2014</strain>
    </source>
</reference>
<protein>
    <submittedName>
        <fullName evidence="1">Uncharacterized protein</fullName>
    </submittedName>
</protein>
<organism evidence="1 2">
    <name type="scientific">Toxocara canis</name>
    <name type="common">Canine roundworm</name>
    <dbReference type="NCBI Taxonomy" id="6265"/>
    <lineage>
        <taxon>Eukaryota</taxon>
        <taxon>Metazoa</taxon>
        <taxon>Ecdysozoa</taxon>
        <taxon>Nematoda</taxon>
        <taxon>Chromadorea</taxon>
        <taxon>Rhabditida</taxon>
        <taxon>Spirurina</taxon>
        <taxon>Ascaridomorpha</taxon>
        <taxon>Ascaridoidea</taxon>
        <taxon>Toxocaridae</taxon>
        <taxon>Toxocara</taxon>
    </lineage>
</organism>
<name>A0A0B2V957_TOXCA</name>
<accession>A0A0B2V957</accession>
<gene>
    <name evidence="1" type="ORF">Tcan_17614</name>
</gene>
<evidence type="ECO:0000313" key="2">
    <source>
        <dbReference type="Proteomes" id="UP000031036"/>
    </source>
</evidence>